<evidence type="ECO:0000313" key="1">
    <source>
        <dbReference type="EMBL" id="MBB3836469.1"/>
    </source>
</evidence>
<dbReference type="RefSeq" id="WP_183971221.1">
    <property type="nucleotide sequence ID" value="NZ_JACIBY010000001.1"/>
</dbReference>
<gene>
    <name evidence="1" type="ORF">FHS57_000451</name>
</gene>
<organism evidence="1 2">
    <name type="scientific">Runella defluvii</name>
    <dbReference type="NCBI Taxonomy" id="370973"/>
    <lineage>
        <taxon>Bacteria</taxon>
        <taxon>Pseudomonadati</taxon>
        <taxon>Bacteroidota</taxon>
        <taxon>Cytophagia</taxon>
        <taxon>Cytophagales</taxon>
        <taxon>Spirosomataceae</taxon>
        <taxon>Runella</taxon>
    </lineage>
</organism>
<dbReference type="Pfam" id="PF19666">
    <property type="entry name" value="DUF6169"/>
    <property type="match status" value="1"/>
</dbReference>
<evidence type="ECO:0000313" key="2">
    <source>
        <dbReference type="Proteomes" id="UP000541352"/>
    </source>
</evidence>
<protein>
    <submittedName>
        <fullName evidence="1">Uncharacterized protein</fullName>
    </submittedName>
</protein>
<sequence>MQKASSSVRHYSYTHTSSQFATIFEFTTDSGLVYGVYFVGGEKYLGGNPNYRGYIKEFGFDTISANHTSEVPTRDVRIKYTILAILKEYIDNNIHSSIIYVCDYSDGRQQKRSKLFNRWFDDSENSEYKPDVSITKYIIPVDVENEYGETVKTDVVLLNLETCLFSKEFVSYLLSD</sequence>
<comment type="caution">
    <text evidence="1">The sequence shown here is derived from an EMBL/GenBank/DDBJ whole genome shotgun (WGS) entry which is preliminary data.</text>
</comment>
<name>A0A7W5ZGJ7_9BACT</name>
<keyword evidence="2" id="KW-1185">Reference proteome</keyword>
<dbReference type="InterPro" id="IPR046167">
    <property type="entry name" value="DUF6169"/>
</dbReference>
<dbReference type="Proteomes" id="UP000541352">
    <property type="component" value="Unassembled WGS sequence"/>
</dbReference>
<proteinExistence type="predicted"/>
<dbReference type="AlphaFoldDB" id="A0A7W5ZGJ7"/>
<dbReference type="EMBL" id="JACIBY010000001">
    <property type="protein sequence ID" value="MBB3836469.1"/>
    <property type="molecule type" value="Genomic_DNA"/>
</dbReference>
<reference evidence="1 2" key="1">
    <citation type="submission" date="2020-08" db="EMBL/GenBank/DDBJ databases">
        <title>Genomic Encyclopedia of Type Strains, Phase IV (KMG-IV): sequencing the most valuable type-strain genomes for metagenomic binning, comparative biology and taxonomic classification.</title>
        <authorList>
            <person name="Goeker M."/>
        </authorList>
    </citation>
    <scope>NUCLEOTIDE SEQUENCE [LARGE SCALE GENOMIC DNA]</scope>
    <source>
        <strain evidence="1 2">DSM 17976</strain>
    </source>
</reference>
<accession>A0A7W5ZGJ7</accession>